<reference evidence="2 3" key="1">
    <citation type="submission" date="2024-02" db="EMBL/GenBank/DDBJ databases">
        <title>De novo assembly and annotation of 12 fungi associated with fruit tree decline syndrome in Ontario, Canada.</title>
        <authorList>
            <person name="Sulman M."/>
            <person name="Ellouze W."/>
            <person name="Ilyukhin E."/>
        </authorList>
    </citation>
    <scope>NUCLEOTIDE SEQUENCE [LARGE SCALE GENOMIC DNA]</scope>
    <source>
        <strain evidence="2 3">M169</strain>
    </source>
</reference>
<name>A0ABR1PPY7_DIAER</name>
<organism evidence="2 3">
    <name type="scientific">Diaporthe eres</name>
    <name type="common">Phomopsis oblonga</name>
    <dbReference type="NCBI Taxonomy" id="83184"/>
    <lineage>
        <taxon>Eukaryota</taxon>
        <taxon>Fungi</taxon>
        <taxon>Dikarya</taxon>
        <taxon>Ascomycota</taxon>
        <taxon>Pezizomycotina</taxon>
        <taxon>Sordariomycetes</taxon>
        <taxon>Sordariomycetidae</taxon>
        <taxon>Diaporthales</taxon>
        <taxon>Diaporthaceae</taxon>
        <taxon>Diaporthe</taxon>
        <taxon>Diaporthe eres species complex</taxon>
    </lineage>
</organism>
<accession>A0ABR1PPY7</accession>
<comment type="caution">
    <text evidence="2">The sequence shown here is derived from an EMBL/GenBank/DDBJ whole genome shotgun (WGS) entry which is preliminary data.</text>
</comment>
<keyword evidence="3" id="KW-1185">Reference proteome</keyword>
<proteinExistence type="predicted"/>
<gene>
    <name evidence="2" type="ORF">SLS63_000148</name>
</gene>
<evidence type="ECO:0000256" key="1">
    <source>
        <dbReference type="SAM" id="MobiDB-lite"/>
    </source>
</evidence>
<protein>
    <submittedName>
        <fullName evidence="2">Uncharacterized protein</fullName>
    </submittedName>
</protein>
<evidence type="ECO:0000313" key="3">
    <source>
        <dbReference type="Proteomes" id="UP001430848"/>
    </source>
</evidence>
<dbReference type="Proteomes" id="UP001430848">
    <property type="component" value="Unassembled WGS sequence"/>
</dbReference>
<sequence length="147" mass="15410">MPPKKTGNGALDGIDGTAAGAVTVLCHLIMSCDEFKADNAKLAPILGIPQARNVPRKINSIVNQYGFELKGGKMISQSNGQDDAAGPSDNTSAAEDGKDDKVKKAPKAPKPNGKARQGPATKKRKLAVSFPDEDGSDHVKEEDGQED</sequence>
<feature type="compositionally biased region" description="Basic and acidic residues" evidence="1">
    <location>
        <begin position="136"/>
        <end position="147"/>
    </location>
</feature>
<dbReference type="EMBL" id="JAKNSF020000001">
    <property type="protein sequence ID" value="KAK7742584.1"/>
    <property type="molecule type" value="Genomic_DNA"/>
</dbReference>
<feature type="region of interest" description="Disordered" evidence="1">
    <location>
        <begin position="73"/>
        <end position="147"/>
    </location>
</feature>
<evidence type="ECO:0000313" key="2">
    <source>
        <dbReference type="EMBL" id="KAK7742584.1"/>
    </source>
</evidence>
<dbReference type="PROSITE" id="PS51257">
    <property type="entry name" value="PROKAR_LIPOPROTEIN"/>
    <property type="match status" value="1"/>
</dbReference>